<dbReference type="Gene3D" id="2.30.29.30">
    <property type="entry name" value="Pleckstrin-homology domain (PH domain)/Phosphotyrosine-binding domain (PTB)"/>
    <property type="match status" value="1"/>
</dbReference>
<dbReference type="PANTHER" id="PTHR10972">
    <property type="entry name" value="OXYSTEROL-BINDING PROTEIN-RELATED"/>
    <property type="match status" value="1"/>
</dbReference>
<dbReference type="Gene3D" id="3.30.70.3490">
    <property type="match status" value="1"/>
</dbReference>
<dbReference type="SUPFAM" id="SSF144000">
    <property type="entry name" value="Oxysterol-binding protein-like"/>
    <property type="match status" value="1"/>
</dbReference>
<sequence>MLPEKLCQQFEGQLCKYTNVMKGWQFRWFVLDPETGVLDYFLNESERKQRPRGSVHLAAAVISPSDEDSNTFTVNSATGDMFKLRAADARARHEWVSRIRSVAEMHTMAIAHSNPPLPPREHHVSPHGAASVAGPCTRVHCTLAVLDAFSAARDYIHRAEQSSYSLSRAVEDLPGSGPCIRNIDEAMLLLKATSQATIYCLSHCLSVLQQQQIAPAYTPSAYRSTSSTSSSGGAFPTRKTSNMPCVQYDDFDPKKSLQHEFSAVWSEPMPVTSRISLLSGSKNPGWVSSKDDVTDEEDLAETSLVLVEEHKSVILHLLSQLKLGMDLTKVVLPTFILEKRSLLEMFADCMGHPQLFVCIPDGLTPFGRMMALLEWYLTCFHVGQMGCTAKKPYNPIIGETFHCSWRVQNTPPFKGQRDLKCKYTHESVNLGPQSGSRSMTENIATGTSVHSTITAFYVECPVKNMCLNGSIWTKSNFSGMSVGVNMIGELNLCLGDHGERYDFTLPSAFARSIISVPWVELGGKATISCPATGYSAAIIFHTKPFYGGKVHQVTAEVRSPTGAAECRVQGEWNSHYEFTYSNGETKVINVLELPAYKKRVRKVSEQRENESRRLWYDVTRALKIGDIHEATKYKRMLEEQQRIDHKLRKESGTPYPTAYFKKTGDSWVFSNLLCEV</sequence>
<dbReference type="Gene3D" id="2.40.160.120">
    <property type="match status" value="1"/>
</dbReference>
<dbReference type="GO" id="GO:0016020">
    <property type="term" value="C:membrane"/>
    <property type="evidence" value="ECO:0007669"/>
    <property type="project" value="TreeGrafter"/>
</dbReference>
<dbReference type="GO" id="GO:0006869">
    <property type="term" value="P:lipid transport"/>
    <property type="evidence" value="ECO:0007669"/>
    <property type="project" value="UniProtKB-KW"/>
</dbReference>
<name>A0A6L2P9G5_COPFO</name>
<reference evidence="6" key="1">
    <citation type="submission" date="2020-01" db="EMBL/GenBank/DDBJ databases">
        <title>Draft genome sequence of the Termite Coptotermes fromosanus.</title>
        <authorList>
            <person name="Itakura S."/>
            <person name="Yosikawa Y."/>
            <person name="Umezawa K."/>
        </authorList>
    </citation>
    <scope>NUCLEOTIDE SEQUENCE [LARGE SCALE GENOMIC DNA]</scope>
</reference>
<dbReference type="Pfam" id="PF01237">
    <property type="entry name" value="Oxysterol_BP"/>
    <property type="match status" value="1"/>
</dbReference>
<evidence type="ECO:0000256" key="1">
    <source>
        <dbReference type="ARBA" id="ARBA00022448"/>
    </source>
</evidence>
<dbReference type="InParanoid" id="A0A6L2P9G5"/>
<keyword evidence="1" id="KW-0813">Transport</keyword>
<evidence type="ECO:0000313" key="5">
    <source>
        <dbReference type="EMBL" id="GFG28973.1"/>
    </source>
</evidence>
<dbReference type="GO" id="GO:0005829">
    <property type="term" value="C:cytosol"/>
    <property type="evidence" value="ECO:0007669"/>
    <property type="project" value="TreeGrafter"/>
</dbReference>
<evidence type="ECO:0000259" key="4">
    <source>
        <dbReference type="PROSITE" id="PS50003"/>
    </source>
</evidence>
<dbReference type="AlphaFoldDB" id="A0A6L2P9G5"/>
<feature type="domain" description="PH" evidence="4">
    <location>
        <begin position="7"/>
        <end position="104"/>
    </location>
</feature>
<dbReference type="GO" id="GO:0032934">
    <property type="term" value="F:sterol binding"/>
    <property type="evidence" value="ECO:0007669"/>
    <property type="project" value="TreeGrafter"/>
</dbReference>
<dbReference type="FunFam" id="2.30.29.30:FF:000154">
    <property type="entry name" value="Oxysterol-binding protein"/>
    <property type="match status" value="1"/>
</dbReference>
<organism evidence="5 6">
    <name type="scientific">Coptotermes formosanus</name>
    <name type="common">Formosan subterranean termite</name>
    <dbReference type="NCBI Taxonomy" id="36987"/>
    <lineage>
        <taxon>Eukaryota</taxon>
        <taxon>Metazoa</taxon>
        <taxon>Ecdysozoa</taxon>
        <taxon>Arthropoda</taxon>
        <taxon>Hexapoda</taxon>
        <taxon>Insecta</taxon>
        <taxon>Pterygota</taxon>
        <taxon>Neoptera</taxon>
        <taxon>Polyneoptera</taxon>
        <taxon>Dictyoptera</taxon>
        <taxon>Blattodea</taxon>
        <taxon>Blattoidea</taxon>
        <taxon>Termitoidae</taxon>
        <taxon>Rhinotermitidae</taxon>
        <taxon>Coptotermes</taxon>
    </lineage>
</organism>
<dbReference type="Pfam" id="PF00169">
    <property type="entry name" value="PH"/>
    <property type="match status" value="1"/>
</dbReference>
<evidence type="ECO:0000256" key="3">
    <source>
        <dbReference type="ARBA" id="ARBA00023121"/>
    </source>
</evidence>
<evidence type="ECO:0000313" key="6">
    <source>
        <dbReference type="Proteomes" id="UP000502823"/>
    </source>
</evidence>
<dbReference type="Gene3D" id="1.10.287.2720">
    <property type="match status" value="1"/>
</dbReference>
<dbReference type="OrthoDB" id="48057at2759"/>
<dbReference type="SUPFAM" id="SSF50729">
    <property type="entry name" value="PH domain-like"/>
    <property type="match status" value="1"/>
</dbReference>
<dbReference type="InterPro" id="IPR000648">
    <property type="entry name" value="Oxysterol-bd"/>
</dbReference>
<protein>
    <recommendedName>
        <fullName evidence="4">PH domain-containing protein</fullName>
    </recommendedName>
</protein>
<dbReference type="PROSITE" id="PS50003">
    <property type="entry name" value="PH_DOMAIN"/>
    <property type="match status" value="1"/>
</dbReference>
<dbReference type="PANTHER" id="PTHR10972:SF141">
    <property type="entry name" value="OXYSTEROL-BINDING PROTEIN"/>
    <property type="match status" value="1"/>
</dbReference>
<dbReference type="InterPro" id="IPR037239">
    <property type="entry name" value="OSBP_sf"/>
</dbReference>
<dbReference type="InterPro" id="IPR011993">
    <property type="entry name" value="PH-like_dom_sf"/>
</dbReference>
<comment type="caution">
    <text evidence="5">The sequence shown here is derived from an EMBL/GenBank/DDBJ whole genome shotgun (WGS) entry which is preliminary data.</text>
</comment>
<dbReference type="InterPro" id="IPR001849">
    <property type="entry name" value="PH_domain"/>
</dbReference>
<dbReference type="EMBL" id="BLKM01000104">
    <property type="protein sequence ID" value="GFG28973.1"/>
    <property type="molecule type" value="Genomic_DNA"/>
</dbReference>
<keyword evidence="2" id="KW-0445">Lipid transport</keyword>
<accession>A0A6L2P9G5</accession>
<proteinExistence type="predicted"/>
<dbReference type="SMART" id="SM00233">
    <property type="entry name" value="PH"/>
    <property type="match status" value="1"/>
</dbReference>
<keyword evidence="6" id="KW-1185">Reference proteome</keyword>
<dbReference type="FunFam" id="1.10.287.2720:FF:000001">
    <property type="entry name" value="Oxysterol-binding OBPalpha"/>
    <property type="match status" value="1"/>
</dbReference>
<dbReference type="CDD" id="cd13291">
    <property type="entry name" value="PH_ORP10_ORP11"/>
    <property type="match status" value="1"/>
</dbReference>
<gene>
    <name evidence="5" type="ORF">Cfor_02304</name>
</gene>
<keyword evidence="3" id="KW-0446">Lipid-binding</keyword>
<dbReference type="Proteomes" id="UP000502823">
    <property type="component" value="Unassembled WGS sequence"/>
</dbReference>
<evidence type="ECO:0000256" key="2">
    <source>
        <dbReference type="ARBA" id="ARBA00023055"/>
    </source>
</evidence>